<sequence>MLEILQRVEAWAGGPRAALSWYCAYPIPALGNRTAESLVKTGGASAVRDYLDHVALGGYA</sequence>
<evidence type="ECO:0000313" key="3">
    <source>
        <dbReference type="Proteomes" id="UP000257706"/>
    </source>
</evidence>
<dbReference type="Pfam" id="PF09722">
    <property type="entry name" value="Xre_MbcA_ParS_C"/>
    <property type="match status" value="1"/>
</dbReference>
<dbReference type="EMBL" id="DMAI01000129">
    <property type="protein sequence ID" value="HAE47427.1"/>
    <property type="molecule type" value="Genomic_DNA"/>
</dbReference>
<accession>A0A3B9IJE5</accession>
<organism evidence="2 3">
    <name type="scientific">Tistrella mobilis</name>
    <dbReference type="NCBI Taxonomy" id="171437"/>
    <lineage>
        <taxon>Bacteria</taxon>
        <taxon>Pseudomonadati</taxon>
        <taxon>Pseudomonadota</taxon>
        <taxon>Alphaproteobacteria</taxon>
        <taxon>Geminicoccales</taxon>
        <taxon>Geminicoccaceae</taxon>
        <taxon>Tistrella</taxon>
    </lineage>
</organism>
<reference evidence="2 3" key="1">
    <citation type="journal article" date="2018" name="Nat. Biotechnol.">
        <title>A standardized bacterial taxonomy based on genome phylogeny substantially revises the tree of life.</title>
        <authorList>
            <person name="Parks D.H."/>
            <person name="Chuvochina M."/>
            <person name="Waite D.W."/>
            <person name="Rinke C."/>
            <person name="Skarshewski A."/>
            <person name="Chaumeil P.A."/>
            <person name="Hugenholtz P."/>
        </authorList>
    </citation>
    <scope>NUCLEOTIDE SEQUENCE [LARGE SCALE GENOMIC DNA]</scope>
    <source>
        <strain evidence="2">UBA8739</strain>
    </source>
</reference>
<proteinExistence type="predicted"/>
<evidence type="ECO:0000313" key="2">
    <source>
        <dbReference type="EMBL" id="HAE47427.1"/>
    </source>
</evidence>
<evidence type="ECO:0000259" key="1">
    <source>
        <dbReference type="Pfam" id="PF09722"/>
    </source>
</evidence>
<protein>
    <recommendedName>
        <fullName evidence="1">Antitoxin Xre/MbcA/ParS-like toxin-binding domain-containing protein</fullName>
    </recommendedName>
</protein>
<dbReference type="InterPro" id="IPR024467">
    <property type="entry name" value="Xre/MbcA/ParS-like_toxin-bd"/>
</dbReference>
<comment type="caution">
    <text evidence="2">The sequence shown here is derived from an EMBL/GenBank/DDBJ whole genome shotgun (WGS) entry which is preliminary data.</text>
</comment>
<name>A0A3B9IJE5_9PROT</name>
<dbReference type="AlphaFoldDB" id="A0A3B9IJE5"/>
<gene>
    <name evidence="2" type="ORF">DCK97_08405</name>
</gene>
<feature type="domain" description="Antitoxin Xre/MbcA/ParS-like toxin-binding" evidence="1">
    <location>
        <begin position="9"/>
        <end position="54"/>
    </location>
</feature>
<dbReference type="Proteomes" id="UP000257706">
    <property type="component" value="Unassembled WGS sequence"/>
</dbReference>